<keyword evidence="8" id="KW-1133">Transmembrane helix</keyword>
<comment type="catalytic activity">
    <reaction evidence="1">
        <text>ATP + protein L-histidine = ADP + protein N-phospho-L-histidine.</text>
        <dbReference type="EC" id="2.7.13.3"/>
    </reaction>
</comment>
<proteinExistence type="predicted"/>
<dbReference type="SMART" id="SM00388">
    <property type="entry name" value="HisKA"/>
    <property type="match status" value="1"/>
</dbReference>
<dbReference type="Pfam" id="PF13755">
    <property type="entry name" value="Sensor_TM1"/>
    <property type="match status" value="1"/>
</dbReference>
<dbReference type="Gene3D" id="1.10.287.130">
    <property type="match status" value="1"/>
</dbReference>
<dbReference type="SUPFAM" id="SSF47384">
    <property type="entry name" value="Homodimeric domain of signal transducing histidine kinase"/>
    <property type="match status" value="1"/>
</dbReference>
<feature type="compositionally biased region" description="Low complexity" evidence="7">
    <location>
        <begin position="422"/>
        <end position="433"/>
    </location>
</feature>
<accession>A0A4D7C9F3</accession>
<keyword evidence="8" id="KW-0472">Membrane</keyword>
<dbReference type="Proteomes" id="UP000298714">
    <property type="component" value="Chromosome"/>
</dbReference>
<dbReference type="Pfam" id="PF00512">
    <property type="entry name" value="HisKA"/>
    <property type="match status" value="1"/>
</dbReference>
<evidence type="ECO:0000256" key="8">
    <source>
        <dbReference type="SAM" id="Phobius"/>
    </source>
</evidence>
<dbReference type="PANTHER" id="PTHR45436:SF5">
    <property type="entry name" value="SENSOR HISTIDINE KINASE TRCS"/>
    <property type="match status" value="1"/>
</dbReference>
<dbReference type="InterPro" id="IPR003660">
    <property type="entry name" value="HAMP_dom"/>
</dbReference>
<dbReference type="Pfam" id="PF00672">
    <property type="entry name" value="HAMP"/>
    <property type="match status" value="1"/>
</dbReference>
<dbReference type="SUPFAM" id="SSF158472">
    <property type="entry name" value="HAMP domain-like"/>
    <property type="match status" value="1"/>
</dbReference>
<keyword evidence="3" id="KW-0597">Phosphoprotein</keyword>
<dbReference type="Gene3D" id="6.10.340.10">
    <property type="match status" value="1"/>
</dbReference>
<evidence type="ECO:0000313" key="11">
    <source>
        <dbReference type="Proteomes" id="UP000298714"/>
    </source>
</evidence>
<keyword evidence="6" id="KW-0902">Two-component regulatory system</keyword>
<organism evidence="10 11">
    <name type="scientific">Hankyongella ginsenosidimutans</name>
    <dbReference type="NCBI Taxonomy" id="1763828"/>
    <lineage>
        <taxon>Bacteria</taxon>
        <taxon>Pseudomonadati</taxon>
        <taxon>Pseudomonadota</taxon>
        <taxon>Alphaproteobacteria</taxon>
        <taxon>Sphingomonadales</taxon>
        <taxon>Sphingomonadaceae</taxon>
        <taxon>Hankyongella</taxon>
    </lineage>
</organism>
<dbReference type="CDD" id="cd06225">
    <property type="entry name" value="HAMP"/>
    <property type="match status" value="1"/>
</dbReference>
<dbReference type="InterPro" id="IPR025908">
    <property type="entry name" value="Sensor_TM1"/>
</dbReference>
<evidence type="ECO:0000259" key="9">
    <source>
        <dbReference type="PROSITE" id="PS50885"/>
    </source>
</evidence>
<keyword evidence="11" id="KW-1185">Reference proteome</keyword>
<sequence>MASATASTKIEAQRLERLPRPFYSPLSLRILAVNALALVMLAGGVLYLDQFRSRLIDQRRQELMTHAQLTATALAELSAAHAGPPMQRAEAIRLVRAFAQTSKAHILLVAHDGRLVLDSVADAGGADPLAARKRRRTFGPVSAEILDRLIETVGSFPALDAYAPPTPQTVGRWPETVAALRGTTASHLRRLPDTVVVVSVAAPMLLADGDRGAIVMITGTRDITQVVRDERLASFHIFLLVLGLTLLISLFQARTIVRPIRLLAAAAQRVRLGRARGVAMPRFAGRTDEIGHLARALSAMTETLHARMDATEAFAADVAHEIKNPLSSLRSAAESLERTTDPALHRRLHAVIRDDVNRLDRLISDISNASRLDAELSRGQFERLDFSALIGAVCDYYRSSGLPRGIHLVDRALPRHRDGARHGAAAGAGAAQPDRQRPFLFAGRRHSARDARAVGRR</sequence>
<dbReference type="KEGG" id="hgn:E6W36_08215"/>
<gene>
    <name evidence="10" type="ORF">E6W36_08215</name>
</gene>
<dbReference type="CDD" id="cd00082">
    <property type="entry name" value="HisKA"/>
    <property type="match status" value="1"/>
</dbReference>
<dbReference type="InterPro" id="IPR003661">
    <property type="entry name" value="HisK_dim/P_dom"/>
</dbReference>
<dbReference type="GO" id="GO:0000155">
    <property type="term" value="F:phosphorelay sensor kinase activity"/>
    <property type="evidence" value="ECO:0007669"/>
    <property type="project" value="InterPro"/>
</dbReference>
<evidence type="ECO:0000256" key="2">
    <source>
        <dbReference type="ARBA" id="ARBA00012438"/>
    </source>
</evidence>
<feature type="transmembrane region" description="Helical" evidence="8">
    <location>
        <begin position="232"/>
        <end position="251"/>
    </location>
</feature>
<dbReference type="RefSeq" id="WP_222872331.1">
    <property type="nucleotide sequence ID" value="NZ_CP039704.1"/>
</dbReference>
<dbReference type="PANTHER" id="PTHR45436">
    <property type="entry name" value="SENSOR HISTIDINE KINASE YKOH"/>
    <property type="match status" value="1"/>
</dbReference>
<evidence type="ECO:0000256" key="7">
    <source>
        <dbReference type="SAM" id="MobiDB-lite"/>
    </source>
</evidence>
<evidence type="ECO:0000313" key="10">
    <source>
        <dbReference type="EMBL" id="QCI79533.1"/>
    </source>
</evidence>
<evidence type="ECO:0000256" key="1">
    <source>
        <dbReference type="ARBA" id="ARBA00000085"/>
    </source>
</evidence>
<keyword evidence="5" id="KW-0418">Kinase</keyword>
<dbReference type="GO" id="GO:0016020">
    <property type="term" value="C:membrane"/>
    <property type="evidence" value="ECO:0007669"/>
    <property type="project" value="InterPro"/>
</dbReference>
<protein>
    <recommendedName>
        <fullName evidence="2">histidine kinase</fullName>
        <ecNumber evidence="2">2.7.13.3</ecNumber>
    </recommendedName>
</protein>
<dbReference type="SMART" id="SM00304">
    <property type="entry name" value="HAMP"/>
    <property type="match status" value="1"/>
</dbReference>
<name>A0A4D7C9F3_9SPHN</name>
<dbReference type="PROSITE" id="PS50885">
    <property type="entry name" value="HAMP"/>
    <property type="match status" value="1"/>
</dbReference>
<dbReference type="AlphaFoldDB" id="A0A4D7C9F3"/>
<keyword evidence="4" id="KW-0808">Transferase</keyword>
<evidence type="ECO:0000256" key="4">
    <source>
        <dbReference type="ARBA" id="ARBA00022679"/>
    </source>
</evidence>
<evidence type="ECO:0000256" key="5">
    <source>
        <dbReference type="ARBA" id="ARBA00022777"/>
    </source>
</evidence>
<dbReference type="InterPro" id="IPR050428">
    <property type="entry name" value="TCS_sensor_his_kinase"/>
</dbReference>
<dbReference type="EMBL" id="CP039704">
    <property type="protein sequence ID" value="QCI79533.1"/>
    <property type="molecule type" value="Genomic_DNA"/>
</dbReference>
<dbReference type="InterPro" id="IPR036097">
    <property type="entry name" value="HisK_dim/P_sf"/>
</dbReference>
<evidence type="ECO:0000256" key="6">
    <source>
        <dbReference type="ARBA" id="ARBA00023012"/>
    </source>
</evidence>
<feature type="domain" description="HAMP" evidence="9">
    <location>
        <begin position="254"/>
        <end position="309"/>
    </location>
</feature>
<feature type="compositionally biased region" description="Basic and acidic residues" evidence="7">
    <location>
        <begin position="448"/>
        <end position="457"/>
    </location>
</feature>
<dbReference type="EC" id="2.7.13.3" evidence="2"/>
<keyword evidence="8" id="KW-0812">Transmembrane</keyword>
<feature type="transmembrane region" description="Helical" evidence="8">
    <location>
        <begin position="26"/>
        <end position="48"/>
    </location>
</feature>
<feature type="region of interest" description="Disordered" evidence="7">
    <location>
        <begin position="419"/>
        <end position="457"/>
    </location>
</feature>
<evidence type="ECO:0000256" key="3">
    <source>
        <dbReference type="ARBA" id="ARBA00022553"/>
    </source>
</evidence>
<reference evidence="11" key="1">
    <citation type="submission" date="2019-04" db="EMBL/GenBank/DDBJ databases">
        <title>Complete genome sequence of Sphingomonas sp. W1-2-3.</title>
        <authorList>
            <person name="Im W.T."/>
        </authorList>
    </citation>
    <scope>NUCLEOTIDE SEQUENCE [LARGE SCALE GENOMIC DNA]</scope>
    <source>
        <strain evidence="11">W1-2-3</strain>
    </source>
</reference>